<gene>
    <name evidence="2" type="ORF">METZ01_LOCUS26079</name>
</gene>
<organism evidence="2">
    <name type="scientific">marine metagenome</name>
    <dbReference type="NCBI Taxonomy" id="408172"/>
    <lineage>
        <taxon>unclassified sequences</taxon>
        <taxon>metagenomes</taxon>
        <taxon>ecological metagenomes</taxon>
    </lineage>
</organism>
<feature type="transmembrane region" description="Helical" evidence="1">
    <location>
        <begin position="12"/>
        <end position="30"/>
    </location>
</feature>
<keyword evidence="1" id="KW-0812">Transmembrane</keyword>
<evidence type="ECO:0000313" key="2">
    <source>
        <dbReference type="EMBL" id="SUZ73225.1"/>
    </source>
</evidence>
<keyword evidence="1" id="KW-0472">Membrane</keyword>
<protein>
    <recommendedName>
        <fullName evidence="3">RCK N-terminal domain-containing protein</fullName>
    </recommendedName>
</protein>
<dbReference type="AlphaFoldDB" id="A0A381Q1M5"/>
<evidence type="ECO:0008006" key="3">
    <source>
        <dbReference type="Google" id="ProtNLM"/>
    </source>
</evidence>
<name>A0A381Q1M5_9ZZZZ</name>
<evidence type="ECO:0000256" key="1">
    <source>
        <dbReference type="SAM" id="Phobius"/>
    </source>
</evidence>
<accession>A0A381Q1M5</accession>
<reference evidence="2" key="1">
    <citation type="submission" date="2018-05" db="EMBL/GenBank/DDBJ databases">
        <authorList>
            <person name="Lanie J.A."/>
            <person name="Ng W.-L."/>
            <person name="Kazmierczak K.M."/>
            <person name="Andrzejewski T.M."/>
            <person name="Davidsen T.M."/>
            <person name="Wayne K.J."/>
            <person name="Tettelin H."/>
            <person name="Glass J.I."/>
            <person name="Rusch D."/>
            <person name="Podicherti R."/>
            <person name="Tsui H.-C.T."/>
            <person name="Winkler M.E."/>
        </authorList>
    </citation>
    <scope>NUCLEOTIDE SEQUENCE</scope>
</reference>
<proteinExistence type="predicted"/>
<dbReference type="EMBL" id="UINC01001172">
    <property type="protein sequence ID" value="SUZ73225.1"/>
    <property type="molecule type" value="Genomic_DNA"/>
</dbReference>
<keyword evidence="1" id="KW-1133">Transmembrane helix</keyword>
<sequence length="93" mass="10307">MVLLAGDITGIGVWFALITSFIVEFDLGHVRRKRWRARMLERLDGHVVPCGGGRTGRQVMEELIALGQEFVFNPAAATRLDVGDETIVLTQPD</sequence>